<comment type="caution">
    <text evidence="9">The sequence shown here is derived from an EMBL/GenBank/DDBJ whole genome shotgun (WGS) entry which is preliminary data.</text>
</comment>
<feature type="transmembrane region" description="Helical" evidence="7">
    <location>
        <begin position="75"/>
        <end position="95"/>
    </location>
</feature>
<feature type="transmembrane region" description="Helical" evidence="7">
    <location>
        <begin position="107"/>
        <end position="138"/>
    </location>
</feature>
<dbReference type="InterPro" id="IPR049177">
    <property type="entry name" value="MgtC_SapB_SrpB_YhiD_N"/>
</dbReference>
<evidence type="ECO:0000313" key="9">
    <source>
        <dbReference type="EMBL" id="OGG57375.1"/>
    </source>
</evidence>
<evidence type="ECO:0000256" key="4">
    <source>
        <dbReference type="ARBA" id="ARBA00022692"/>
    </source>
</evidence>
<dbReference type="InterPro" id="IPR003416">
    <property type="entry name" value="MgtC/SapB/SrpB/YhiD_fam"/>
</dbReference>
<evidence type="ECO:0000256" key="1">
    <source>
        <dbReference type="ARBA" id="ARBA00004651"/>
    </source>
</evidence>
<evidence type="ECO:0000256" key="2">
    <source>
        <dbReference type="ARBA" id="ARBA00009298"/>
    </source>
</evidence>
<dbReference type="PRINTS" id="PR01837">
    <property type="entry name" value="MGTCSAPBPROT"/>
</dbReference>
<dbReference type="Pfam" id="PF02308">
    <property type="entry name" value="MgtC"/>
    <property type="match status" value="1"/>
</dbReference>
<evidence type="ECO:0000256" key="3">
    <source>
        <dbReference type="ARBA" id="ARBA00022475"/>
    </source>
</evidence>
<sequence length="160" mass="17213">MPTPSEFFDPSFIAILKLFLAMLLGGIIGTERAVFARQAAGTRTFGLVAMGACLFIVTGNYVDVAYLGVLSFDPLRVAAAIIMGIGFLGGGLIIFRGDSLHGVTTAAGLWIVAGIGMAVGFGLYLIAIFATFLTLLMFTGMWFVEDRFKHWFEEVKGDSR</sequence>
<gene>
    <name evidence="9" type="ORF">A2853_02560</name>
</gene>
<comment type="subcellular location">
    <subcellularLocation>
        <location evidence="1">Cell membrane</location>
        <topology evidence="1">Multi-pass membrane protein</topology>
    </subcellularLocation>
</comment>
<comment type="similarity">
    <text evidence="2">Belongs to the MgtC/SapB family.</text>
</comment>
<keyword evidence="3" id="KW-1003">Cell membrane</keyword>
<reference evidence="9 10" key="1">
    <citation type="journal article" date="2016" name="Nat. Commun.">
        <title>Thousands of microbial genomes shed light on interconnected biogeochemical processes in an aquifer system.</title>
        <authorList>
            <person name="Anantharaman K."/>
            <person name="Brown C.T."/>
            <person name="Hug L.A."/>
            <person name="Sharon I."/>
            <person name="Castelle C.J."/>
            <person name="Probst A.J."/>
            <person name="Thomas B.C."/>
            <person name="Singh A."/>
            <person name="Wilkins M.J."/>
            <person name="Karaoz U."/>
            <person name="Brodie E.L."/>
            <person name="Williams K.H."/>
            <person name="Hubbard S.S."/>
            <person name="Banfield J.F."/>
        </authorList>
    </citation>
    <scope>NUCLEOTIDE SEQUENCE [LARGE SCALE GENOMIC DNA]</scope>
</reference>
<dbReference type="Proteomes" id="UP000177958">
    <property type="component" value="Unassembled WGS sequence"/>
</dbReference>
<dbReference type="AlphaFoldDB" id="A0A1F6D7L4"/>
<keyword evidence="4 7" id="KW-0812">Transmembrane</keyword>
<dbReference type="PANTHER" id="PTHR33778">
    <property type="entry name" value="PROTEIN MGTC"/>
    <property type="match status" value="1"/>
</dbReference>
<name>A0A1F6D7L4_9BACT</name>
<organism evidence="9 10">
    <name type="scientific">Candidatus Kaiserbacteria bacterium RIFCSPHIGHO2_01_FULL_55_17</name>
    <dbReference type="NCBI Taxonomy" id="1798484"/>
    <lineage>
        <taxon>Bacteria</taxon>
        <taxon>Candidatus Kaiseribacteriota</taxon>
    </lineage>
</organism>
<proteinExistence type="inferred from homology"/>
<dbReference type="EMBL" id="MFKX01000029">
    <property type="protein sequence ID" value="OGG57375.1"/>
    <property type="molecule type" value="Genomic_DNA"/>
</dbReference>
<evidence type="ECO:0000313" key="10">
    <source>
        <dbReference type="Proteomes" id="UP000177958"/>
    </source>
</evidence>
<evidence type="ECO:0000256" key="6">
    <source>
        <dbReference type="ARBA" id="ARBA00023136"/>
    </source>
</evidence>
<feature type="transmembrane region" description="Helical" evidence="7">
    <location>
        <begin position="12"/>
        <end position="35"/>
    </location>
</feature>
<evidence type="ECO:0000256" key="5">
    <source>
        <dbReference type="ARBA" id="ARBA00022989"/>
    </source>
</evidence>
<dbReference type="GO" id="GO:0005886">
    <property type="term" value="C:plasma membrane"/>
    <property type="evidence" value="ECO:0007669"/>
    <property type="project" value="UniProtKB-SubCell"/>
</dbReference>
<keyword evidence="5 7" id="KW-1133">Transmembrane helix</keyword>
<keyword evidence="6 7" id="KW-0472">Membrane</keyword>
<evidence type="ECO:0000256" key="7">
    <source>
        <dbReference type="SAM" id="Phobius"/>
    </source>
</evidence>
<feature type="domain" description="MgtC/SapB/SrpB/YhiD N-terminal" evidence="8">
    <location>
        <begin position="18"/>
        <end position="143"/>
    </location>
</feature>
<protein>
    <recommendedName>
        <fullName evidence="8">MgtC/SapB/SrpB/YhiD N-terminal domain-containing protein</fullName>
    </recommendedName>
</protein>
<evidence type="ECO:0000259" key="8">
    <source>
        <dbReference type="Pfam" id="PF02308"/>
    </source>
</evidence>
<dbReference type="PANTHER" id="PTHR33778:SF1">
    <property type="entry name" value="MAGNESIUM TRANSPORTER YHID-RELATED"/>
    <property type="match status" value="1"/>
</dbReference>
<feature type="transmembrane region" description="Helical" evidence="7">
    <location>
        <begin position="47"/>
        <end position="69"/>
    </location>
</feature>
<accession>A0A1F6D7L4</accession>